<accession>A0A379LI38</accession>
<proteinExistence type="predicted"/>
<keyword evidence="2" id="KW-1185">Reference proteome</keyword>
<reference evidence="1 2" key="1">
    <citation type="submission" date="2018-06" db="EMBL/GenBank/DDBJ databases">
        <authorList>
            <consortium name="Pathogen Informatics"/>
            <person name="Doyle S."/>
        </authorList>
    </citation>
    <scope>NUCLEOTIDE SEQUENCE [LARGE SCALE GENOMIC DNA]</scope>
    <source>
        <strain evidence="1 2">NCTC10526</strain>
    </source>
</reference>
<dbReference type="RefSeq" id="WP_028858736.1">
    <property type="nucleotide sequence ID" value="NZ_CAJHAQ010000001.1"/>
</dbReference>
<evidence type="ECO:0000313" key="2">
    <source>
        <dbReference type="Proteomes" id="UP000254123"/>
    </source>
</evidence>
<dbReference type="EMBL" id="UGVC01000001">
    <property type="protein sequence ID" value="SUD90236.1"/>
    <property type="molecule type" value="Genomic_DNA"/>
</dbReference>
<dbReference type="Proteomes" id="UP000254123">
    <property type="component" value="Unassembled WGS sequence"/>
</dbReference>
<gene>
    <name evidence="1" type="ORF">NCTC10526_00559</name>
</gene>
<organism evidence="1 2">
    <name type="scientific">Psychrobacter phenylpyruvicus</name>
    <dbReference type="NCBI Taxonomy" id="29432"/>
    <lineage>
        <taxon>Bacteria</taxon>
        <taxon>Pseudomonadati</taxon>
        <taxon>Pseudomonadota</taxon>
        <taxon>Gammaproteobacteria</taxon>
        <taxon>Moraxellales</taxon>
        <taxon>Moraxellaceae</taxon>
        <taxon>Psychrobacter</taxon>
    </lineage>
</organism>
<dbReference type="AlphaFoldDB" id="A0A379LI38"/>
<sequence>MFKKILLDFLLSAEASAATGELDEWYLSDFDDKYVNSIDYETGYAMLIDCCEVWIEYPRFTFELIYIIGSIRNIISTNTFPKVFIDNKDKILTIYKDTEARVTSQICEKYSDIKIKQQLLEKIIKQNIQIEKDSFQELFHHSNINWFEI</sequence>
<protein>
    <submittedName>
        <fullName evidence="1">Uncharacterized protein</fullName>
    </submittedName>
</protein>
<name>A0A379LI38_9GAMM</name>
<evidence type="ECO:0000313" key="1">
    <source>
        <dbReference type="EMBL" id="SUD90236.1"/>
    </source>
</evidence>